<accession>A0ABQ3B8M4</accession>
<organism evidence="14 15">
    <name type="scientific">Cellvibrio zantedeschiae</name>
    <dbReference type="NCBI Taxonomy" id="1237077"/>
    <lineage>
        <taxon>Bacteria</taxon>
        <taxon>Pseudomonadati</taxon>
        <taxon>Pseudomonadota</taxon>
        <taxon>Gammaproteobacteria</taxon>
        <taxon>Cellvibrionales</taxon>
        <taxon>Cellvibrionaceae</taxon>
        <taxon>Cellvibrio</taxon>
    </lineage>
</organism>
<comment type="similarity">
    <text evidence="5">Belongs to the FlgH family.</text>
</comment>
<evidence type="ECO:0000256" key="4">
    <source>
        <dbReference type="ARBA" id="ARBA00004635"/>
    </source>
</evidence>
<evidence type="ECO:0000256" key="3">
    <source>
        <dbReference type="ARBA" id="ARBA00004442"/>
    </source>
</evidence>
<evidence type="ECO:0000256" key="11">
    <source>
        <dbReference type="ARBA" id="ARBA00023237"/>
    </source>
</evidence>
<evidence type="ECO:0000256" key="9">
    <source>
        <dbReference type="ARBA" id="ARBA00023139"/>
    </source>
</evidence>
<feature type="chain" id="PRO_5045517558" description="Flagellar biosynthesis protein FlgH" evidence="13">
    <location>
        <begin position="19"/>
        <end position="185"/>
    </location>
</feature>
<evidence type="ECO:0000256" key="8">
    <source>
        <dbReference type="ARBA" id="ARBA00023136"/>
    </source>
</evidence>
<comment type="caution">
    <text evidence="14">The sequence shown here is derived from an EMBL/GenBank/DDBJ whole genome shotgun (WGS) entry which is preliminary data.</text>
</comment>
<reference evidence="15" key="1">
    <citation type="journal article" date="2019" name="Int. J. Syst. Evol. Microbiol.">
        <title>The Global Catalogue of Microorganisms (GCM) 10K type strain sequencing project: providing services to taxonomists for standard genome sequencing and annotation.</title>
        <authorList>
            <consortium name="The Broad Institute Genomics Platform"/>
            <consortium name="The Broad Institute Genome Sequencing Center for Infectious Disease"/>
            <person name="Wu L."/>
            <person name="Ma J."/>
        </authorList>
    </citation>
    <scope>NUCLEOTIDE SEQUENCE [LARGE SCALE GENOMIC DNA]</scope>
    <source>
        <strain evidence="15">KCTC 32239</strain>
    </source>
</reference>
<evidence type="ECO:0008006" key="16">
    <source>
        <dbReference type="Google" id="ProtNLM"/>
    </source>
</evidence>
<evidence type="ECO:0000256" key="5">
    <source>
        <dbReference type="ARBA" id="ARBA00006929"/>
    </source>
</evidence>
<sequence length="185" mass="19635">MLKIKYLLLGIICSSAFAADIDKYQPLVSDAKSYSLGEPIVVYVVETTSAEASAGTGVEKKTDISARAHNTSNEVSAGVGIGASDEGNGKTSRKGKVSTQLSATVVEILPEGMLRINGAQTITINGEKQSITVTGLIRAKDVSKNNSIFSYQISEAKLEISGIGDISRSQKQNILYRFFNSLGVL</sequence>
<dbReference type="EMBL" id="BMYZ01000003">
    <property type="protein sequence ID" value="GGY84965.1"/>
    <property type="molecule type" value="Genomic_DNA"/>
</dbReference>
<dbReference type="Pfam" id="PF02107">
    <property type="entry name" value="FlgH"/>
    <property type="match status" value="1"/>
</dbReference>
<keyword evidence="11" id="KW-0998">Cell outer membrane</keyword>
<dbReference type="Proteomes" id="UP000619761">
    <property type="component" value="Unassembled WGS sequence"/>
</dbReference>
<evidence type="ECO:0000256" key="12">
    <source>
        <dbReference type="ARBA" id="ARBA00023288"/>
    </source>
</evidence>
<keyword evidence="15" id="KW-1185">Reference proteome</keyword>
<feature type="signal peptide" evidence="13">
    <location>
        <begin position="1"/>
        <end position="18"/>
    </location>
</feature>
<dbReference type="PANTHER" id="PTHR34933:SF1">
    <property type="entry name" value="FLAGELLAR L-RING PROTEIN"/>
    <property type="match status" value="1"/>
</dbReference>
<keyword evidence="8" id="KW-0472">Membrane</keyword>
<gene>
    <name evidence="14" type="ORF">GCM10011613_32560</name>
</gene>
<dbReference type="PRINTS" id="PR01008">
    <property type="entry name" value="FLGLRINGFLGH"/>
</dbReference>
<proteinExistence type="inferred from homology"/>
<evidence type="ECO:0000256" key="1">
    <source>
        <dbReference type="ARBA" id="ARBA00002591"/>
    </source>
</evidence>
<evidence type="ECO:0000313" key="15">
    <source>
        <dbReference type="Proteomes" id="UP000619761"/>
    </source>
</evidence>
<dbReference type="PANTHER" id="PTHR34933">
    <property type="entry name" value="FLAGELLAR L-RING PROTEIN"/>
    <property type="match status" value="1"/>
</dbReference>
<comment type="function">
    <text evidence="1">Assembles around the rod to form the L-ring and probably protects the motor/basal body from shearing forces during rotation.</text>
</comment>
<keyword evidence="9" id="KW-0564">Palmitate</keyword>
<evidence type="ECO:0000256" key="2">
    <source>
        <dbReference type="ARBA" id="ARBA00004117"/>
    </source>
</evidence>
<protein>
    <recommendedName>
        <fullName evidence="16">Flagellar biosynthesis protein FlgH</fullName>
    </recommendedName>
</protein>
<evidence type="ECO:0000256" key="13">
    <source>
        <dbReference type="SAM" id="SignalP"/>
    </source>
</evidence>
<dbReference type="RefSeq" id="WP_189420503.1">
    <property type="nucleotide sequence ID" value="NZ_BMYZ01000003.1"/>
</dbReference>
<name>A0ABQ3B8M4_9GAMM</name>
<evidence type="ECO:0000256" key="6">
    <source>
        <dbReference type="ARBA" id="ARBA00011439"/>
    </source>
</evidence>
<dbReference type="InterPro" id="IPR000527">
    <property type="entry name" value="Flag_Lring"/>
</dbReference>
<keyword evidence="10" id="KW-0975">Bacterial flagellum</keyword>
<evidence type="ECO:0000256" key="7">
    <source>
        <dbReference type="ARBA" id="ARBA00022729"/>
    </source>
</evidence>
<comment type="subcellular location">
    <subcellularLocation>
        <location evidence="2">Bacterial flagellum basal body</location>
    </subcellularLocation>
    <subcellularLocation>
        <location evidence="3">Cell outer membrane</location>
    </subcellularLocation>
    <subcellularLocation>
        <location evidence="4">Membrane</location>
        <topology evidence="4">Lipid-anchor</topology>
    </subcellularLocation>
</comment>
<evidence type="ECO:0000256" key="10">
    <source>
        <dbReference type="ARBA" id="ARBA00023143"/>
    </source>
</evidence>
<keyword evidence="12" id="KW-0449">Lipoprotein</keyword>
<evidence type="ECO:0000313" key="14">
    <source>
        <dbReference type="EMBL" id="GGY84965.1"/>
    </source>
</evidence>
<comment type="subunit">
    <text evidence="6">The basal body constitutes a major portion of the flagellar organelle and consists of four rings (L,P,S, and M) mounted on a central rod.</text>
</comment>
<keyword evidence="7 13" id="KW-0732">Signal</keyword>